<keyword evidence="9" id="KW-1185">Reference proteome</keyword>
<keyword evidence="5 7" id="KW-0472">Membrane</keyword>
<organism evidence="8 9">
    <name type="scientific">Asticcacaulis taihuensis</name>
    <dbReference type="NCBI Taxonomy" id="260084"/>
    <lineage>
        <taxon>Bacteria</taxon>
        <taxon>Pseudomonadati</taxon>
        <taxon>Pseudomonadota</taxon>
        <taxon>Alphaproteobacteria</taxon>
        <taxon>Caulobacterales</taxon>
        <taxon>Caulobacteraceae</taxon>
        <taxon>Asticcacaulis</taxon>
    </lineage>
</organism>
<dbReference type="PANTHER" id="PTHR23501">
    <property type="entry name" value="MAJOR FACILITATOR SUPERFAMILY"/>
    <property type="match status" value="1"/>
</dbReference>
<dbReference type="SUPFAM" id="SSF103473">
    <property type="entry name" value="MFS general substrate transporter"/>
    <property type="match status" value="1"/>
</dbReference>
<dbReference type="GO" id="GO:0022857">
    <property type="term" value="F:transmembrane transporter activity"/>
    <property type="evidence" value="ECO:0007669"/>
    <property type="project" value="TreeGrafter"/>
</dbReference>
<dbReference type="STRING" id="260084.SAMN02927928_0794"/>
<feature type="transmembrane region" description="Helical" evidence="7">
    <location>
        <begin position="131"/>
        <end position="150"/>
    </location>
</feature>
<feature type="transmembrane region" description="Helical" evidence="7">
    <location>
        <begin position="78"/>
        <end position="97"/>
    </location>
</feature>
<dbReference type="GO" id="GO:0012505">
    <property type="term" value="C:endomembrane system"/>
    <property type="evidence" value="ECO:0007669"/>
    <property type="project" value="UniProtKB-SubCell"/>
</dbReference>
<feature type="transmembrane region" description="Helical" evidence="7">
    <location>
        <begin position="497"/>
        <end position="517"/>
    </location>
</feature>
<keyword evidence="2" id="KW-0813">Transport</keyword>
<dbReference type="EMBL" id="FMTS01000001">
    <property type="protein sequence ID" value="SCW37715.1"/>
    <property type="molecule type" value="Genomic_DNA"/>
</dbReference>
<dbReference type="PANTHER" id="PTHR23501:SF191">
    <property type="entry name" value="VACUOLAR BASIC AMINO ACID TRANSPORTER 4"/>
    <property type="match status" value="1"/>
</dbReference>
<gene>
    <name evidence="8" type="ORF">SAMN02927928_0794</name>
</gene>
<dbReference type="RefSeq" id="WP_181444851.1">
    <property type="nucleotide sequence ID" value="NZ_CBCRYE010000001.1"/>
</dbReference>
<feature type="transmembrane region" description="Helical" evidence="7">
    <location>
        <begin position="360"/>
        <end position="377"/>
    </location>
</feature>
<evidence type="ECO:0000256" key="5">
    <source>
        <dbReference type="ARBA" id="ARBA00023136"/>
    </source>
</evidence>
<dbReference type="Gene3D" id="1.20.1250.20">
    <property type="entry name" value="MFS general substrate transporter like domains"/>
    <property type="match status" value="1"/>
</dbReference>
<feature type="transmembrane region" description="Helical" evidence="7">
    <location>
        <begin position="389"/>
        <end position="409"/>
    </location>
</feature>
<reference evidence="9" key="1">
    <citation type="submission" date="2016-10" db="EMBL/GenBank/DDBJ databases">
        <authorList>
            <person name="Varghese N."/>
            <person name="Submissions S."/>
        </authorList>
    </citation>
    <scope>NUCLEOTIDE SEQUENCE [LARGE SCALE GENOMIC DNA]</scope>
    <source>
        <strain evidence="9">CGMCC 1.3431</strain>
    </source>
</reference>
<evidence type="ECO:0000256" key="7">
    <source>
        <dbReference type="SAM" id="Phobius"/>
    </source>
</evidence>
<feature type="transmembrane region" description="Helical" evidence="7">
    <location>
        <begin position="109"/>
        <end position="125"/>
    </location>
</feature>
<evidence type="ECO:0000256" key="3">
    <source>
        <dbReference type="ARBA" id="ARBA00022692"/>
    </source>
</evidence>
<feature type="transmembrane region" description="Helical" evidence="7">
    <location>
        <begin position="38"/>
        <end position="58"/>
    </location>
</feature>
<evidence type="ECO:0000256" key="6">
    <source>
        <dbReference type="SAM" id="MobiDB-lite"/>
    </source>
</evidence>
<dbReference type="AlphaFoldDB" id="A0A1G4PZU8"/>
<feature type="transmembrane region" description="Helical" evidence="7">
    <location>
        <begin position="259"/>
        <end position="279"/>
    </location>
</feature>
<evidence type="ECO:0000256" key="1">
    <source>
        <dbReference type="ARBA" id="ARBA00004127"/>
    </source>
</evidence>
<keyword evidence="4 7" id="KW-1133">Transmembrane helix</keyword>
<dbReference type="Proteomes" id="UP000199150">
    <property type="component" value="Unassembled WGS sequence"/>
</dbReference>
<comment type="subcellular location">
    <subcellularLocation>
        <location evidence="1">Endomembrane system</location>
        <topology evidence="1">Multi-pass membrane protein</topology>
    </subcellularLocation>
</comment>
<name>A0A1G4PZU8_9CAUL</name>
<feature type="transmembrane region" description="Helical" evidence="7">
    <location>
        <begin position="330"/>
        <end position="353"/>
    </location>
</feature>
<evidence type="ECO:0000256" key="2">
    <source>
        <dbReference type="ARBA" id="ARBA00022448"/>
    </source>
</evidence>
<evidence type="ECO:0000313" key="9">
    <source>
        <dbReference type="Proteomes" id="UP000199150"/>
    </source>
</evidence>
<protein>
    <recommendedName>
        <fullName evidence="10">Major Facilitator Superfamily protein</fullName>
    </recommendedName>
</protein>
<evidence type="ECO:0000256" key="4">
    <source>
        <dbReference type="ARBA" id="ARBA00022989"/>
    </source>
</evidence>
<proteinExistence type="predicted"/>
<evidence type="ECO:0008006" key="10">
    <source>
        <dbReference type="Google" id="ProtNLM"/>
    </source>
</evidence>
<feature type="region of interest" description="Disordered" evidence="6">
    <location>
        <begin position="1"/>
        <end position="28"/>
    </location>
</feature>
<feature type="transmembrane region" description="Helical" evidence="7">
    <location>
        <begin position="291"/>
        <end position="310"/>
    </location>
</feature>
<keyword evidence="3 7" id="KW-0812">Transmembrane</keyword>
<accession>A0A1G4PZU8</accession>
<dbReference type="InterPro" id="IPR036259">
    <property type="entry name" value="MFS_trans_sf"/>
</dbReference>
<feature type="transmembrane region" description="Helical" evidence="7">
    <location>
        <begin position="227"/>
        <end position="247"/>
    </location>
</feature>
<dbReference type="GO" id="GO:0005886">
    <property type="term" value="C:plasma membrane"/>
    <property type="evidence" value="ECO:0007669"/>
    <property type="project" value="TreeGrafter"/>
</dbReference>
<feature type="transmembrane region" description="Helical" evidence="7">
    <location>
        <begin position="421"/>
        <end position="444"/>
    </location>
</feature>
<sequence length="539" mass="57961">MRKQARKPTNGDYVFAPHERPTMPGSPYAPSHPIRRKVGYVIVAIIMAMAASLSNAIVSVNTQPLAGAMGVTATEVTWLLAVYVAFNASANLLLIKARMRFGIPPVMRALLWPYIVLVFSELLWPSFSLAIVARAAGGFLAAGMSSLVIYNLMQVFPAKFRPLAIVFAVGLPQLATPIARLLPVEQLLVNGQQTIHMIELGLALAASAGANLVRLPPTDKVASFDPLDALTFALFLPAMLLLSVSLVMGRSLWWTDTPWLGWALAVSVILFFLVGFIEYRRTNPLLHLRWIGSRDILRFCIVAMLVRLALSEQTYGTLGLLTVGGLNNDQLHGLFTVILFAMIGGTLASAVLLKAPRIPYMIIAASLIIAFGAWLDSFSSSLTRPPQLYLSQAILAFGSTFFIGPALLFGFGKVLEQGKGFIVSFSVMFGLSQNIGGLAGSALLSTYQVIQARAHSQSMYSHLLAGDPAVAARVQGGIISLAQVVSREANVAAFNDVARLVMVIAILTAVYIGYLIILKRLADRKQALALSSPTAKAAV</sequence>
<evidence type="ECO:0000313" key="8">
    <source>
        <dbReference type="EMBL" id="SCW37715.1"/>
    </source>
</evidence>